<dbReference type="GO" id="GO:0005737">
    <property type="term" value="C:cytoplasm"/>
    <property type="evidence" value="ECO:0007669"/>
    <property type="project" value="TreeGrafter"/>
</dbReference>
<sequence>QRIFDICVIGMYFGIICNYCVVTADYIHSGFVWLSGNKICDYPLVYNQIQCESYFTCKEKSNHVALICLLIVGLGIFILESFVTKIQVLNLISSIVLPIVILTTIIIVVRAAQALSTGTLTNQEVEWTKPDAIPIFPTHWSAVFVDLPSYFMLYSLSVFIPPYFDELQIEERLRFAIIQKSSQLTVIICSVIYFIVAIIGSLVFNGENQNIAYKYDNILLNFSPADTFASIIKVMYIFVVVASFPAILFSIRSLISNIFKVDRKVRKGKIQFILIGVLLCILATVLAIFIPHITTINDLFSSIFGIVIFILMPLMLSLNRNKAKYEQIVEQPIQDAKQVEIMGQDEEYLQDDENEIKIQVISENDEFKPLSKPGKIC</sequence>
<dbReference type="Pfam" id="PF01490">
    <property type="entry name" value="Aa_trans"/>
    <property type="match status" value="1"/>
</dbReference>
<dbReference type="InterPro" id="IPR013057">
    <property type="entry name" value="AA_transpt_TM"/>
</dbReference>
<proteinExistence type="predicted"/>
<reference evidence="7" key="1">
    <citation type="submission" date="2015-07" db="EMBL/GenBank/DDBJ databases">
        <title>Adaptation to a free-living lifestyle via gene acquisitions in the diplomonad Trepomonas sp. PC1.</title>
        <authorList>
            <person name="Xu F."/>
            <person name="Jerlstrom-Hultqvist J."/>
            <person name="Kolisko M."/>
            <person name="Simpson A.G.B."/>
            <person name="Roger A.J."/>
            <person name="Svard S.G."/>
            <person name="Andersson J.O."/>
        </authorList>
    </citation>
    <scope>NUCLEOTIDE SEQUENCE</scope>
    <source>
        <strain evidence="7">PC1</strain>
    </source>
</reference>
<dbReference type="EMBL" id="GDID01002947">
    <property type="protein sequence ID" value="JAP93659.1"/>
    <property type="molecule type" value="Transcribed_RNA"/>
</dbReference>
<accession>A0A146KEC5</accession>
<feature type="transmembrane region" description="Helical" evidence="5">
    <location>
        <begin position="64"/>
        <end position="83"/>
    </location>
</feature>
<feature type="transmembrane region" description="Helical" evidence="5">
    <location>
        <begin position="95"/>
        <end position="115"/>
    </location>
</feature>
<dbReference type="GO" id="GO:0016020">
    <property type="term" value="C:membrane"/>
    <property type="evidence" value="ECO:0007669"/>
    <property type="project" value="UniProtKB-SubCell"/>
</dbReference>
<dbReference type="GO" id="GO:0015179">
    <property type="term" value="F:L-amino acid transmembrane transporter activity"/>
    <property type="evidence" value="ECO:0007669"/>
    <property type="project" value="TreeGrafter"/>
</dbReference>
<feature type="non-terminal residue" evidence="7">
    <location>
        <position position="1"/>
    </location>
</feature>
<feature type="transmembrane region" description="Helical" evidence="5">
    <location>
        <begin position="299"/>
        <end position="318"/>
    </location>
</feature>
<feature type="transmembrane region" description="Helical" evidence="5">
    <location>
        <begin position="184"/>
        <end position="204"/>
    </location>
</feature>
<feature type="domain" description="Amino acid transporter transmembrane" evidence="6">
    <location>
        <begin position="3"/>
        <end position="329"/>
    </location>
</feature>
<feature type="transmembrane region" description="Helical" evidence="5">
    <location>
        <begin position="228"/>
        <end position="251"/>
    </location>
</feature>
<evidence type="ECO:0000259" key="6">
    <source>
        <dbReference type="Pfam" id="PF01490"/>
    </source>
</evidence>
<feature type="transmembrane region" description="Helical" evidence="5">
    <location>
        <begin position="7"/>
        <end position="27"/>
    </location>
</feature>
<feature type="transmembrane region" description="Helical" evidence="5">
    <location>
        <begin position="272"/>
        <end position="293"/>
    </location>
</feature>
<feature type="transmembrane region" description="Helical" evidence="5">
    <location>
        <begin position="147"/>
        <end position="164"/>
    </location>
</feature>
<evidence type="ECO:0000256" key="1">
    <source>
        <dbReference type="ARBA" id="ARBA00004141"/>
    </source>
</evidence>
<evidence type="ECO:0000256" key="4">
    <source>
        <dbReference type="ARBA" id="ARBA00023136"/>
    </source>
</evidence>
<keyword evidence="3 5" id="KW-1133">Transmembrane helix</keyword>
<dbReference type="PANTHER" id="PTHR22950">
    <property type="entry name" value="AMINO ACID TRANSPORTER"/>
    <property type="match status" value="1"/>
</dbReference>
<organism evidence="7">
    <name type="scientific">Trepomonas sp. PC1</name>
    <dbReference type="NCBI Taxonomy" id="1076344"/>
    <lineage>
        <taxon>Eukaryota</taxon>
        <taxon>Metamonada</taxon>
        <taxon>Diplomonadida</taxon>
        <taxon>Hexamitidae</taxon>
        <taxon>Hexamitinae</taxon>
        <taxon>Trepomonas</taxon>
    </lineage>
</organism>
<keyword evidence="2 5" id="KW-0812">Transmembrane</keyword>
<evidence type="ECO:0000256" key="3">
    <source>
        <dbReference type="ARBA" id="ARBA00022989"/>
    </source>
</evidence>
<evidence type="ECO:0000256" key="5">
    <source>
        <dbReference type="SAM" id="Phobius"/>
    </source>
</evidence>
<name>A0A146KEC5_9EUKA</name>
<feature type="non-terminal residue" evidence="7">
    <location>
        <position position="377"/>
    </location>
</feature>
<comment type="subcellular location">
    <subcellularLocation>
        <location evidence="1">Membrane</location>
        <topology evidence="1">Multi-pass membrane protein</topology>
    </subcellularLocation>
</comment>
<evidence type="ECO:0000313" key="7">
    <source>
        <dbReference type="EMBL" id="JAP93659.1"/>
    </source>
</evidence>
<evidence type="ECO:0000256" key="2">
    <source>
        <dbReference type="ARBA" id="ARBA00022692"/>
    </source>
</evidence>
<dbReference type="PANTHER" id="PTHR22950:SF702">
    <property type="entry name" value="AMINO ACID TRANSPORTER PROTEIN"/>
    <property type="match status" value="1"/>
</dbReference>
<keyword evidence="4 5" id="KW-0472">Membrane</keyword>
<protein>
    <submittedName>
        <fullName evidence="7">Amino acid transporter family protein</fullName>
    </submittedName>
</protein>
<dbReference type="AlphaFoldDB" id="A0A146KEC5"/>
<gene>
    <name evidence="7" type="ORF">TPC1_13979</name>
</gene>